<protein>
    <recommendedName>
        <fullName evidence="4 9">Inositol-pentakisphosphate 2-kinase</fullName>
        <ecNumber evidence="3 9">2.7.1.158</ecNumber>
    </recommendedName>
</protein>
<evidence type="ECO:0000313" key="11">
    <source>
        <dbReference type="Proteomes" id="UP001629113"/>
    </source>
</evidence>
<keyword evidence="11" id="KW-1185">Reference proteome</keyword>
<comment type="function">
    <text evidence="1">Has kinase activity and phosphorylates inositol-1,3,4,5,6-pentakisphosphate (Ins(1,3,4,5,6)P5) to produce 1,2,3,4,5,6-hexakisphosphate (InsP6), also known as phytate.</text>
</comment>
<evidence type="ECO:0000256" key="4">
    <source>
        <dbReference type="ARBA" id="ARBA00014846"/>
    </source>
</evidence>
<dbReference type="EMBL" id="JBFCZG010000003">
    <property type="protein sequence ID" value="KAL3424940.1"/>
    <property type="molecule type" value="Genomic_DNA"/>
</dbReference>
<comment type="caution">
    <text evidence="10">The sequence shown here is derived from an EMBL/GenBank/DDBJ whole genome shotgun (WGS) entry which is preliminary data.</text>
</comment>
<keyword evidence="8 9" id="KW-0067">ATP-binding</keyword>
<evidence type="ECO:0000256" key="6">
    <source>
        <dbReference type="ARBA" id="ARBA00022741"/>
    </source>
</evidence>
<evidence type="ECO:0000256" key="2">
    <source>
        <dbReference type="ARBA" id="ARBA00008305"/>
    </source>
</evidence>
<keyword evidence="6 9" id="KW-0547">Nucleotide-binding</keyword>
<evidence type="ECO:0000256" key="3">
    <source>
        <dbReference type="ARBA" id="ARBA00012023"/>
    </source>
</evidence>
<reference evidence="10 11" key="1">
    <citation type="submission" date="2024-06" db="EMBL/GenBank/DDBJ databases">
        <title>Complete genome of Phlyctema vagabunda strain 19-DSS-EL-015.</title>
        <authorList>
            <person name="Fiorenzani C."/>
        </authorList>
    </citation>
    <scope>NUCLEOTIDE SEQUENCE [LARGE SCALE GENOMIC DNA]</scope>
    <source>
        <strain evidence="10 11">19-DSS-EL-015</strain>
    </source>
</reference>
<accession>A0ABR4PNS5</accession>
<comment type="similarity">
    <text evidence="2">Belongs to the IPK1 type 1 family.</text>
</comment>
<comment type="domain">
    <text evidence="9">The EXKPK motif is conserved in inositol-pentakisphosphate 2-kinases of both family 1 and 2.</text>
</comment>
<evidence type="ECO:0000256" key="1">
    <source>
        <dbReference type="ARBA" id="ARBA00003979"/>
    </source>
</evidence>
<evidence type="ECO:0000313" key="10">
    <source>
        <dbReference type="EMBL" id="KAL3424940.1"/>
    </source>
</evidence>
<comment type="function">
    <text evidence="9">Phosphorylates Ins(1,3,4,5,6)P5 at position 2 to form Ins(1,2,3,4,5,6)P6 (InsP6 or phytate).</text>
</comment>
<gene>
    <name evidence="10" type="ORF">PVAG01_04221</name>
</gene>
<organism evidence="10 11">
    <name type="scientific">Phlyctema vagabunda</name>
    <dbReference type="NCBI Taxonomy" id="108571"/>
    <lineage>
        <taxon>Eukaryota</taxon>
        <taxon>Fungi</taxon>
        <taxon>Dikarya</taxon>
        <taxon>Ascomycota</taxon>
        <taxon>Pezizomycotina</taxon>
        <taxon>Leotiomycetes</taxon>
        <taxon>Helotiales</taxon>
        <taxon>Dermateaceae</taxon>
        <taxon>Phlyctema</taxon>
    </lineage>
</organism>
<keyword evidence="7 9" id="KW-0418">Kinase</keyword>
<evidence type="ECO:0000256" key="7">
    <source>
        <dbReference type="ARBA" id="ARBA00022777"/>
    </source>
</evidence>
<evidence type="ECO:0000256" key="5">
    <source>
        <dbReference type="ARBA" id="ARBA00022679"/>
    </source>
</evidence>
<sequence>MALTTDGGVPKLEELFPKELKWLYVAEGAANVVYEVWQVVLPHRCSNGEMFPAGVKTGSFLRLRKDLPTTIPCIISQRNFDRVFRPLFKPEHLVDQQLINIKSSRVVERLNADLRKWEHGEKLEGQLKSGLPNVRPAKRKGIYLADDDHGLLVTDMSSRGKSVLVIEFKPKWLLQSPSAPKGAVRCRTCARNALHDVKEKSKGRPTNPSETQIFCPLDLTSVDLKVLYNVACQILPANAKLETALRLARWLRDCDLIRDLRAAQKHADIKGVLEGTANNEDLLVAMTLRDCSLYLHLPTESSLPIEARLGDLDLKSRDKADKWKEAERCLIEDGWYQGTEKVVTALPNQCALNKSRSLPYTVDEKQFKRI</sequence>
<evidence type="ECO:0000256" key="8">
    <source>
        <dbReference type="ARBA" id="ARBA00022840"/>
    </source>
</evidence>
<dbReference type="InterPro" id="IPR009286">
    <property type="entry name" value="Ins_P5_2-kin"/>
</dbReference>
<evidence type="ECO:0000256" key="9">
    <source>
        <dbReference type="RuleBase" id="RU364126"/>
    </source>
</evidence>
<dbReference type="PANTHER" id="PTHR14456">
    <property type="entry name" value="INOSITOL POLYPHOSPHATE KINASE 1"/>
    <property type="match status" value="1"/>
</dbReference>
<comment type="catalytic activity">
    <reaction evidence="9">
        <text>1D-myo-inositol 1,3,4,5,6-pentakisphosphate + ATP = 1D-myo-inositol hexakisphosphate + ADP + H(+)</text>
        <dbReference type="Rhea" id="RHEA:20313"/>
        <dbReference type="ChEBI" id="CHEBI:15378"/>
        <dbReference type="ChEBI" id="CHEBI:30616"/>
        <dbReference type="ChEBI" id="CHEBI:57733"/>
        <dbReference type="ChEBI" id="CHEBI:58130"/>
        <dbReference type="ChEBI" id="CHEBI:456216"/>
        <dbReference type="EC" id="2.7.1.158"/>
    </reaction>
</comment>
<dbReference type="EC" id="2.7.1.158" evidence="3 9"/>
<keyword evidence="5 9" id="KW-0808">Transferase</keyword>
<proteinExistence type="inferred from homology"/>
<name>A0ABR4PNS5_9HELO</name>
<dbReference type="PANTHER" id="PTHR14456:SF2">
    <property type="entry name" value="INOSITOL-PENTAKISPHOSPHATE 2-KINASE"/>
    <property type="match status" value="1"/>
</dbReference>
<dbReference type="Proteomes" id="UP001629113">
    <property type="component" value="Unassembled WGS sequence"/>
</dbReference>
<dbReference type="Pfam" id="PF06090">
    <property type="entry name" value="Ins_P5_2-kin"/>
    <property type="match status" value="1"/>
</dbReference>